<dbReference type="PRINTS" id="PR00778">
    <property type="entry name" value="HTHARSR"/>
</dbReference>
<dbReference type="PROSITE" id="PS50987">
    <property type="entry name" value="HTH_ARSR_2"/>
    <property type="match status" value="1"/>
</dbReference>
<dbReference type="SMART" id="SM00418">
    <property type="entry name" value="HTH_ARSR"/>
    <property type="match status" value="1"/>
</dbReference>
<reference evidence="2 3" key="1">
    <citation type="submission" date="2019-11" db="EMBL/GenBank/DDBJ databases">
        <title>Type strains purchased from KCTC, JCM and DSMZ.</title>
        <authorList>
            <person name="Lu H."/>
        </authorList>
    </citation>
    <scope>NUCLEOTIDE SEQUENCE [LARGE SCALE GENOMIC DNA]</scope>
    <source>
        <strain evidence="2 3">KCTC 22382</strain>
    </source>
</reference>
<gene>
    <name evidence="2" type="ORF">GM676_04955</name>
</gene>
<dbReference type="InterPro" id="IPR001845">
    <property type="entry name" value="HTH_ArsR_DNA-bd_dom"/>
</dbReference>
<feature type="domain" description="HTH arsR-type" evidence="1">
    <location>
        <begin position="1"/>
        <end position="94"/>
    </location>
</feature>
<dbReference type="InterPro" id="IPR036390">
    <property type="entry name" value="WH_DNA-bd_sf"/>
</dbReference>
<dbReference type="GO" id="GO:0003700">
    <property type="term" value="F:DNA-binding transcription factor activity"/>
    <property type="evidence" value="ECO:0007669"/>
    <property type="project" value="InterPro"/>
</dbReference>
<comment type="caution">
    <text evidence="2">The sequence shown here is derived from an EMBL/GenBank/DDBJ whole genome shotgun (WGS) entry which is preliminary data.</text>
</comment>
<dbReference type="Proteomes" id="UP000475582">
    <property type="component" value="Unassembled WGS sequence"/>
</dbReference>
<proteinExistence type="predicted"/>
<accession>A0A6L6PDE2</accession>
<evidence type="ECO:0000313" key="2">
    <source>
        <dbReference type="EMBL" id="MTV36933.1"/>
    </source>
</evidence>
<dbReference type="PANTHER" id="PTHR38600">
    <property type="entry name" value="TRANSCRIPTIONAL REGULATORY PROTEIN"/>
    <property type="match status" value="1"/>
</dbReference>
<dbReference type="RefSeq" id="WP_155462286.1">
    <property type="nucleotide sequence ID" value="NZ_WNKY01000003.1"/>
</dbReference>
<dbReference type="SUPFAM" id="SSF46785">
    <property type="entry name" value="Winged helix' DNA-binding domain"/>
    <property type="match status" value="1"/>
</dbReference>
<dbReference type="NCBIfam" id="NF033788">
    <property type="entry name" value="HTH_metalloreg"/>
    <property type="match status" value="1"/>
</dbReference>
<dbReference type="InterPro" id="IPR036388">
    <property type="entry name" value="WH-like_DNA-bd_sf"/>
</dbReference>
<dbReference type="InterPro" id="IPR011991">
    <property type="entry name" value="ArsR-like_HTH"/>
</dbReference>
<dbReference type="Gene3D" id="1.10.10.10">
    <property type="entry name" value="Winged helix-like DNA-binding domain superfamily/Winged helix DNA-binding domain"/>
    <property type="match status" value="1"/>
</dbReference>
<protein>
    <submittedName>
        <fullName evidence="2">Metalloregulator ArsR/SmtB family transcription factor</fullName>
    </submittedName>
</protein>
<dbReference type="PANTHER" id="PTHR38600:SF2">
    <property type="entry name" value="SLL0088 PROTEIN"/>
    <property type="match status" value="1"/>
</dbReference>
<dbReference type="OrthoDB" id="9791888at2"/>
<evidence type="ECO:0000313" key="3">
    <source>
        <dbReference type="Proteomes" id="UP000475582"/>
    </source>
</evidence>
<organism evidence="2 3">
    <name type="scientific">Duganella radicis</name>
    <dbReference type="NCBI Taxonomy" id="551988"/>
    <lineage>
        <taxon>Bacteria</taxon>
        <taxon>Pseudomonadati</taxon>
        <taxon>Pseudomonadota</taxon>
        <taxon>Betaproteobacteria</taxon>
        <taxon>Burkholderiales</taxon>
        <taxon>Oxalobacteraceae</taxon>
        <taxon>Telluria group</taxon>
        <taxon>Duganella</taxon>
    </lineage>
</organism>
<dbReference type="CDD" id="cd00090">
    <property type="entry name" value="HTH_ARSR"/>
    <property type="match status" value="1"/>
</dbReference>
<keyword evidence="3" id="KW-1185">Reference proteome</keyword>
<dbReference type="AlphaFoldDB" id="A0A6L6PDE2"/>
<dbReference type="Pfam" id="PF12840">
    <property type="entry name" value="HTH_20"/>
    <property type="match status" value="1"/>
</dbReference>
<dbReference type="EMBL" id="WNKY01000003">
    <property type="protein sequence ID" value="MTV36933.1"/>
    <property type="molecule type" value="Genomic_DNA"/>
</dbReference>
<sequence>MDNYRVALDAIFHALSDPTRRAVVHRLGEGPATVGELSQPFDMALPSFMKHMRVLEDAGLVSSSKSGRVRTCMLERDKLAAAERWFEQQRALWSSRYDNLDQLLEQLQGDDNGSQASI</sequence>
<name>A0A6L6PDE2_9BURK</name>
<evidence type="ECO:0000259" key="1">
    <source>
        <dbReference type="PROSITE" id="PS50987"/>
    </source>
</evidence>